<evidence type="ECO:0000313" key="4">
    <source>
        <dbReference type="Proteomes" id="UP000509597"/>
    </source>
</evidence>
<feature type="transmembrane region" description="Helical" evidence="1">
    <location>
        <begin position="179"/>
        <end position="197"/>
    </location>
</feature>
<feature type="transmembrane region" description="Helical" evidence="1">
    <location>
        <begin position="52"/>
        <end position="76"/>
    </location>
</feature>
<reference evidence="3 4" key="1">
    <citation type="submission" date="2020-07" db="EMBL/GenBank/DDBJ databases">
        <title>Complete genome sequence of Chitinibacter sp. 2T18.</title>
        <authorList>
            <person name="Bae J.-W."/>
            <person name="Choi J.-W."/>
        </authorList>
    </citation>
    <scope>NUCLEOTIDE SEQUENCE [LARGE SCALE GENOMIC DNA]</scope>
    <source>
        <strain evidence="3 4">2T18</strain>
    </source>
</reference>
<keyword evidence="1" id="KW-1133">Transmembrane helix</keyword>
<dbReference type="Pfam" id="PF01569">
    <property type="entry name" value="PAP2"/>
    <property type="match status" value="1"/>
</dbReference>
<feature type="transmembrane region" description="Helical" evidence="1">
    <location>
        <begin position="125"/>
        <end position="142"/>
    </location>
</feature>
<dbReference type="PANTHER" id="PTHR14969:SF13">
    <property type="entry name" value="AT30094P"/>
    <property type="match status" value="1"/>
</dbReference>
<keyword evidence="1" id="KW-0472">Membrane</keyword>
<dbReference type="InterPro" id="IPR000326">
    <property type="entry name" value="PAP2/HPO"/>
</dbReference>
<name>A0A7H9BJ70_9NEIS</name>
<dbReference type="CDD" id="cd03392">
    <property type="entry name" value="PAP2_like_2"/>
    <property type="match status" value="1"/>
</dbReference>
<feature type="domain" description="Phosphatidic acid phosphatase type 2/haloperoxidase" evidence="2">
    <location>
        <begin position="83"/>
        <end position="194"/>
    </location>
</feature>
<dbReference type="EMBL" id="CP058627">
    <property type="protein sequence ID" value="QLG88519.1"/>
    <property type="molecule type" value="Genomic_DNA"/>
</dbReference>
<gene>
    <name evidence="3" type="ORF">HQ393_09810</name>
</gene>
<dbReference type="AlphaFoldDB" id="A0A7H9BJ70"/>
<dbReference type="KEGG" id="chiz:HQ393_09810"/>
<keyword evidence="4" id="KW-1185">Reference proteome</keyword>
<dbReference type="Proteomes" id="UP000509597">
    <property type="component" value="Chromosome"/>
</dbReference>
<dbReference type="RefSeq" id="WP_179355032.1">
    <property type="nucleotide sequence ID" value="NZ_CP058627.1"/>
</dbReference>
<evidence type="ECO:0000313" key="3">
    <source>
        <dbReference type="EMBL" id="QLG88519.1"/>
    </source>
</evidence>
<dbReference type="PANTHER" id="PTHR14969">
    <property type="entry name" value="SPHINGOSINE-1-PHOSPHATE PHOSPHOHYDROLASE"/>
    <property type="match status" value="1"/>
</dbReference>
<feature type="transmembrane region" description="Helical" evidence="1">
    <location>
        <begin position="83"/>
        <end position="105"/>
    </location>
</feature>
<dbReference type="SMART" id="SM00014">
    <property type="entry name" value="acidPPc"/>
    <property type="match status" value="1"/>
</dbReference>
<feature type="transmembrane region" description="Helical" evidence="1">
    <location>
        <begin position="154"/>
        <end position="173"/>
    </location>
</feature>
<dbReference type="InterPro" id="IPR036938">
    <property type="entry name" value="PAP2/HPO_sf"/>
</dbReference>
<organism evidence="3 4">
    <name type="scientific">Chitinibacter bivalviorum</name>
    <dbReference type="NCBI Taxonomy" id="2739434"/>
    <lineage>
        <taxon>Bacteria</taxon>
        <taxon>Pseudomonadati</taxon>
        <taxon>Pseudomonadota</taxon>
        <taxon>Betaproteobacteria</taxon>
        <taxon>Neisseriales</taxon>
        <taxon>Chitinibacteraceae</taxon>
        <taxon>Chitinibacter</taxon>
    </lineage>
</organism>
<proteinExistence type="predicted"/>
<sequence length="215" mass="23115">MHFHYSRSLIALLACSASLLLLLLNYPSLAGIDLALGQWAYAQSSLGIKLSILLGILGGGVGSLVIATGLAVILYFRFQDRIAAWLIFGGVALSWSLNAIFKGILGRPRPEFEHLVHTTGNSLPSGHAMAAVTLGALVWLVFSRHLPQFRTIGLVLAALWIALSGAARLVLGVHYFSDILAGYLMACIVVIALGLIYDQLIYDRLSTTTAAKSRR</sequence>
<protein>
    <submittedName>
        <fullName evidence="3">Phosphatase PAP2 family protein</fullName>
    </submittedName>
</protein>
<keyword evidence="1" id="KW-0812">Transmembrane</keyword>
<evidence type="ECO:0000259" key="2">
    <source>
        <dbReference type="SMART" id="SM00014"/>
    </source>
</evidence>
<dbReference type="Gene3D" id="1.20.144.10">
    <property type="entry name" value="Phosphatidic acid phosphatase type 2/haloperoxidase"/>
    <property type="match status" value="2"/>
</dbReference>
<accession>A0A7H9BJ70</accession>
<dbReference type="SUPFAM" id="SSF48317">
    <property type="entry name" value="Acid phosphatase/Vanadium-dependent haloperoxidase"/>
    <property type="match status" value="1"/>
</dbReference>
<evidence type="ECO:0000256" key="1">
    <source>
        <dbReference type="SAM" id="Phobius"/>
    </source>
</evidence>